<keyword evidence="2" id="KW-0472">Membrane</keyword>
<organism evidence="3 4">
    <name type="scientific">Candidatus Hydrogenisulfobacillus filiaventi</name>
    <dbReference type="NCBI Taxonomy" id="2707344"/>
    <lineage>
        <taxon>Bacteria</taxon>
        <taxon>Bacillati</taxon>
        <taxon>Bacillota</taxon>
        <taxon>Clostridia</taxon>
        <taxon>Eubacteriales</taxon>
        <taxon>Clostridiales Family XVII. Incertae Sedis</taxon>
        <taxon>Candidatus Hydrogenisulfobacillus</taxon>
    </lineage>
</organism>
<name>A0A6F8ZIC5_9FIRM</name>
<keyword evidence="4" id="KW-1185">Reference proteome</keyword>
<keyword evidence="2" id="KW-0812">Transmembrane</keyword>
<proteinExistence type="predicted"/>
<dbReference type="EMBL" id="LR778114">
    <property type="protein sequence ID" value="CAB1129475.1"/>
    <property type="molecule type" value="Genomic_DNA"/>
</dbReference>
<feature type="transmembrane region" description="Helical" evidence="2">
    <location>
        <begin position="93"/>
        <end position="112"/>
    </location>
</feature>
<feature type="transmembrane region" description="Helical" evidence="2">
    <location>
        <begin position="66"/>
        <end position="87"/>
    </location>
</feature>
<dbReference type="Proteomes" id="UP000503399">
    <property type="component" value="Chromosome"/>
</dbReference>
<gene>
    <name evidence="3" type="ORF">R50_1978</name>
</gene>
<reference evidence="3 4" key="1">
    <citation type="submission" date="2020-02" db="EMBL/GenBank/DDBJ databases">
        <authorList>
            <person name="Hogendoorn C."/>
        </authorList>
    </citation>
    <scope>NUCLEOTIDE SEQUENCE [LARGE SCALE GENOMIC DNA]</scope>
    <source>
        <strain evidence="3">R501</strain>
    </source>
</reference>
<feature type="region of interest" description="Disordered" evidence="1">
    <location>
        <begin position="1"/>
        <end position="58"/>
    </location>
</feature>
<keyword evidence="2" id="KW-1133">Transmembrane helix</keyword>
<evidence type="ECO:0000256" key="2">
    <source>
        <dbReference type="SAM" id="Phobius"/>
    </source>
</evidence>
<protein>
    <submittedName>
        <fullName evidence="3">Uncharacterized protein</fullName>
    </submittedName>
</protein>
<sequence>MRRPRPSNLAQPDGVAQKIPGVPSDPHGHQRPADGTASDPQFRQQPAGAHAKADHGRPSLPPPLHWFLPGLLAALIAGFGPIGYAWIRPGHVVPWWGWNASVPLGLALLFVLSSD</sequence>
<evidence type="ECO:0000256" key="1">
    <source>
        <dbReference type="SAM" id="MobiDB-lite"/>
    </source>
</evidence>
<dbReference type="AlphaFoldDB" id="A0A6F8ZIC5"/>
<accession>A0A6F8ZIC5</accession>
<evidence type="ECO:0000313" key="4">
    <source>
        <dbReference type="Proteomes" id="UP000503399"/>
    </source>
</evidence>
<dbReference type="KEGG" id="hfv:R50_1978"/>
<evidence type="ECO:0000313" key="3">
    <source>
        <dbReference type="EMBL" id="CAB1129475.1"/>
    </source>
</evidence>